<evidence type="ECO:0000313" key="8">
    <source>
        <dbReference type="EMBL" id="KAG7325873.1"/>
    </source>
</evidence>
<keyword evidence="3" id="KW-1003">Cell membrane</keyword>
<evidence type="ECO:0000256" key="6">
    <source>
        <dbReference type="ARBA" id="ARBA00023136"/>
    </source>
</evidence>
<dbReference type="GO" id="GO:1902742">
    <property type="term" value="P:apoptotic process involved in development"/>
    <property type="evidence" value="ECO:0007669"/>
    <property type="project" value="TreeGrafter"/>
</dbReference>
<dbReference type="EMBL" id="JAHKSW010000012">
    <property type="protein sequence ID" value="KAG7325873.1"/>
    <property type="molecule type" value="Genomic_DNA"/>
</dbReference>
<feature type="transmembrane region" description="Helical" evidence="7">
    <location>
        <begin position="163"/>
        <end position="181"/>
    </location>
</feature>
<dbReference type="GO" id="GO:0005886">
    <property type="term" value="C:plasma membrane"/>
    <property type="evidence" value="ECO:0007669"/>
    <property type="project" value="UniProtKB-SubCell"/>
</dbReference>
<evidence type="ECO:0000256" key="5">
    <source>
        <dbReference type="ARBA" id="ARBA00022989"/>
    </source>
</evidence>
<dbReference type="PANTHER" id="PTHR16024:SF19">
    <property type="entry name" value="XK-RELATED PROTEIN"/>
    <property type="match status" value="1"/>
</dbReference>
<organism evidence="8 9">
    <name type="scientific">Hemibagrus wyckioides</name>
    <dbReference type="NCBI Taxonomy" id="337641"/>
    <lineage>
        <taxon>Eukaryota</taxon>
        <taxon>Metazoa</taxon>
        <taxon>Chordata</taxon>
        <taxon>Craniata</taxon>
        <taxon>Vertebrata</taxon>
        <taxon>Euteleostomi</taxon>
        <taxon>Actinopterygii</taxon>
        <taxon>Neopterygii</taxon>
        <taxon>Teleostei</taxon>
        <taxon>Ostariophysi</taxon>
        <taxon>Siluriformes</taxon>
        <taxon>Bagridae</taxon>
        <taxon>Hemibagrus</taxon>
    </lineage>
</organism>
<evidence type="ECO:0000313" key="9">
    <source>
        <dbReference type="Proteomes" id="UP000824219"/>
    </source>
</evidence>
<evidence type="ECO:0000256" key="7">
    <source>
        <dbReference type="RuleBase" id="RU910716"/>
    </source>
</evidence>
<name>A0A9D3NR92_9TELE</name>
<evidence type="ECO:0000256" key="3">
    <source>
        <dbReference type="ARBA" id="ARBA00022475"/>
    </source>
</evidence>
<proteinExistence type="inferred from homology"/>
<dbReference type="GO" id="GO:0043652">
    <property type="term" value="P:engulfment of apoptotic cell"/>
    <property type="evidence" value="ECO:0007669"/>
    <property type="project" value="TreeGrafter"/>
</dbReference>
<feature type="transmembrane region" description="Helical" evidence="7">
    <location>
        <begin position="322"/>
        <end position="342"/>
    </location>
</feature>
<sequence length="384" mass="44834">MEEGFPFHFAFSDVGVSSLSLIFFLLDVVLDLVAIECLYAEKKYFSLGLLILLLLGSSVVIQIFSWLWYSDPNKTAPETKVETFIKRHGLLGPVHICQLGVFLRYAAVMEISFCRFKQRDVFLKRDTIHMKHDLSMLRLFEAFSENAPQLILMTPLFMQMQEIQFLTVLKIISLSYSLLSYHHHVHAVNPEKLQMGWSSLVLYFLWNFFLIGARVIIVSLFASALPCYFAAHFLSLWTLLIFWAWWQKTDFMESKAGEWLYRATVGLIWYFIWFNVTSGRTRLKAIIYHVVMGSDTMLLLGLWWWWRSVESARLDPLPINPYLLIAVLVTIYITGILLRLLYYWKFHPNKPALQVDEKDLKSHVNLECDAKRYDVVEADSRAIS</sequence>
<dbReference type="GO" id="GO:0070782">
    <property type="term" value="P:phosphatidylserine exposure on apoptotic cell surface"/>
    <property type="evidence" value="ECO:0007669"/>
    <property type="project" value="TreeGrafter"/>
</dbReference>
<gene>
    <name evidence="8" type="ORF">KOW79_010798</name>
</gene>
<feature type="transmembrane region" description="Helical" evidence="7">
    <location>
        <begin position="259"/>
        <end position="276"/>
    </location>
</feature>
<feature type="transmembrane region" description="Helical" evidence="7">
    <location>
        <begin position="201"/>
        <end position="222"/>
    </location>
</feature>
<comment type="caution">
    <text evidence="8">The sequence shown here is derived from an EMBL/GenBank/DDBJ whole genome shotgun (WGS) entry which is preliminary data.</text>
</comment>
<reference evidence="8 9" key="1">
    <citation type="submission" date="2021-06" db="EMBL/GenBank/DDBJ databases">
        <title>Chromosome-level genome assembly of the red-tail catfish (Hemibagrus wyckioides).</title>
        <authorList>
            <person name="Shao F."/>
        </authorList>
    </citation>
    <scope>NUCLEOTIDE SEQUENCE [LARGE SCALE GENOMIC DNA]</scope>
    <source>
        <strain evidence="8">EC202008001</strain>
        <tissue evidence="8">Blood</tissue>
    </source>
</reference>
<protein>
    <recommendedName>
        <fullName evidence="7">XK-related protein</fullName>
    </recommendedName>
</protein>
<feature type="transmembrane region" description="Helical" evidence="7">
    <location>
        <begin position="285"/>
        <end position="306"/>
    </location>
</feature>
<dbReference type="Proteomes" id="UP000824219">
    <property type="component" value="Linkage Group LG12"/>
</dbReference>
<dbReference type="AlphaFoldDB" id="A0A9D3NR92"/>
<evidence type="ECO:0000256" key="1">
    <source>
        <dbReference type="ARBA" id="ARBA00004651"/>
    </source>
</evidence>
<keyword evidence="9" id="KW-1185">Reference proteome</keyword>
<dbReference type="InterPro" id="IPR018629">
    <property type="entry name" value="XK-rel"/>
</dbReference>
<keyword evidence="4 7" id="KW-0812">Transmembrane</keyword>
<feature type="transmembrane region" description="Helical" evidence="7">
    <location>
        <begin position="47"/>
        <end position="69"/>
    </location>
</feature>
<comment type="subcellular location">
    <subcellularLocation>
        <location evidence="1">Cell membrane</location>
        <topology evidence="1">Multi-pass membrane protein</topology>
    </subcellularLocation>
    <subcellularLocation>
        <location evidence="7">Membrane</location>
        <topology evidence="7">Multi-pass membrane protein</topology>
    </subcellularLocation>
</comment>
<feature type="transmembrane region" description="Helical" evidence="7">
    <location>
        <begin position="20"/>
        <end position="40"/>
    </location>
</feature>
<dbReference type="OrthoDB" id="6136301at2759"/>
<evidence type="ECO:0000256" key="4">
    <source>
        <dbReference type="ARBA" id="ARBA00022692"/>
    </source>
</evidence>
<keyword evidence="6 7" id="KW-0472">Membrane</keyword>
<dbReference type="InterPro" id="IPR050895">
    <property type="entry name" value="XK-related_scramblase"/>
</dbReference>
<feature type="transmembrane region" description="Helical" evidence="7">
    <location>
        <begin position="229"/>
        <end position="247"/>
    </location>
</feature>
<feature type="transmembrane region" description="Helical" evidence="7">
    <location>
        <begin position="89"/>
        <end position="107"/>
    </location>
</feature>
<accession>A0A9D3NR92</accession>
<evidence type="ECO:0000256" key="2">
    <source>
        <dbReference type="ARBA" id="ARBA00008789"/>
    </source>
</evidence>
<keyword evidence="5 7" id="KW-1133">Transmembrane helix</keyword>
<dbReference type="PANTHER" id="PTHR16024">
    <property type="entry name" value="XK-RELATED PROTEIN"/>
    <property type="match status" value="1"/>
</dbReference>
<dbReference type="Pfam" id="PF09815">
    <property type="entry name" value="XK-related"/>
    <property type="match status" value="1"/>
</dbReference>
<comment type="similarity">
    <text evidence="2 7">Belongs to the XK family.</text>
</comment>